<feature type="transmembrane region" description="Helical" evidence="9">
    <location>
        <begin position="50"/>
        <end position="73"/>
    </location>
</feature>
<dbReference type="PROSITE" id="PS50928">
    <property type="entry name" value="ABC_TM1"/>
    <property type="match status" value="1"/>
</dbReference>
<name>A0A6G4A2C9_9BACL</name>
<proteinExistence type="inferred from homology"/>
<dbReference type="AlphaFoldDB" id="A0A6G4A2C9"/>
<dbReference type="PANTHER" id="PTHR30183">
    <property type="entry name" value="MOLYBDENUM TRANSPORT SYSTEM PERMEASE PROTEIN MODB"/>
    <property type="match status" value="1"/>
</dbReference>
<evidence type="ECO:0000313" key="12">
    <source>
        <dbReference type="EMBL" id="NEW08535.1"/>
    </source>
</evidence>
<dbReference type="InterPro" id="IPR035906">
    <property type="entry name" value="MetI-like_sf"/>
</dbReference>
<dbReference type="SUPFAM" id="SSF161098">
    <property type="entry name" value="MetI-like"/>
    <property type="match status" value="1"/>
</dbReference>
<keyword evidence="6 9" id="KW-0812">Transmembrane</keyword>
<dbReference type="EMBL" id="JAAIKC010000009">
    <property type="protein sequence ID" value="NEW08535.1"/>
    <property type="molecule type" value="Genomic_DNA"/>
</dbReference>
<evidence type="ECO:0000256" key="7">
    <source>
        <dbReference type="ARBA" id="ARBA00022989"/>
    </source>
</evidence>
<dbReference type="InterPro" id="IPR011867">
    <property type="entry name" value="ModB_ABC"/>
</dbReference>
<feature type="transmembrane region" description="Helical" evidence="9">
    <location>
        <begin position="199"/>
        <end position="219"/>
    </location>
</feature>
<sequence>MMPAQMQWSELAAPILLSLKVAIVSSIVVLFLGVWLAWGMSKSRFKGKTLLETVVLLPLVLPPTVVGFVLLVMLGKKSWVGQLMEALFQQPIIFTWGAAVIASIVVAFPLVYQTMKTGFALVSRDIEESARSAGASEWQVLRLVTLPLAWRSILTAFILGFARGLGEFGATLMIAGNIPHRTQTLPTAIYIAVESGNMTLAWCWAGAIILISFILLYAVSPRKSE</sequence>
<keyword evidence="4 10" id="KW-1003">Cell membrane</keyword>
<dbReference type="InterPro" id="IPR000515">
    <property type="entry name" value="MetI-like"/>
</dbReference>
<comment type="subcellular location">
    <subcellularLocation>
        <location evidence="1 9">Cell membrane</location>
        <topology evidence="1 9">Multi-pass membrane protein</topology>
    </subcellularLocation>
</comment>
<dbReference type="GO" id="GO:0005886">
    <property type="term" value="C:plasma membrane"/>
    <property type="evidence" value="ECO:0007669"/>
    <property type="project" value="UniProtKB-SubCell"/>
</dbReference>
<feature type="transmembrane region" description="Helical" evidence="9">
    <location>
        <begin position="93"/>
        <end position="112"/>
    </location>
</feature>
<keyword evidence="5 10" id="KW-0500">Molybdenum</keyword>
<evidence type="ECO:0000256" key="8">
    <source>
        <dbReference type="ARBA" id="ARBA00023136"/>
    </source>
</evidence>
<evidence type="ECO:0000256" key="2">
    <source>
        <dbReference type="ARBA" id="ARBA00007069"/>
    </source>
</evidence>
<dbReference type="Pfam" id="PF00528">
    <property type="entry name" value="BPD_transp_1"/>
    <property type="match status" value="1"/>
</dbReference>
<dbReference type="GO" id="GO:0015098">
    <property type="term" value="F:molybdate ion transmembrane transporter activity"/>
    <property type="evidence" value="ECO:0007669"/>
    <property type="project" value="UniProtKB-UniRule"/>
</dbReference>
<feature type="transmembrane region" description="Helical" evidence="9">
    <location>
        <begin position="12"/>
        <end position="38"/>
    </location>
</feature>
<evidence type="ECO:0000256" key="9">
    <source>
        <dbReference type="RuleBase" id="RU363032"/>
    </source>
</evidence>
<dbReference type="NCBIfam" id="TIGR02141">
    <property type="entry name" value="modB_ABC"/>
    <property type="match status" value="1"/>
</dbReference>
<keyword evidence="8 9" id="KW-0472">Membrane</keyword>
<gene>
    <name evidence="12" type="primary">modB</name>
    <name evidence="12" type="ORF">GK047_21280</name>
</gene>
<evidence type="ECO:0000256" key="3">
    <source>
        <dbReference type="ARBA" id="ARBA00022448"/>
    </source>
</evidence>
<dbReference type="CDD" id="cd06261">
    <property type="entry name" value="TM_PBP2"/>
    <property type="match status" value="1"/>
</dbReference>
<keyword evidence="7 9" id="KW-1133">Transmembrane helix</keyword>
<dbReference type="PANTHER" id="PTHR30183:SF3">
    <property type="entry name" value="MOLYBDENUM TRANSPORT SYSTEM PERMEASE PROTEIN MODB"/>
    <property type="match status" value="1"/>
</dbReference>
<comment type="function">
    <text evidence="10">Part of the binding-protein-dependent transport system for molybdenum; probably responsible for the translocation of the substrate across the membrane.</text>
</comment>
<feature type="domain" description="ABC transmembrane type-1" evidence="11">
    <location>
        <begin position="15"/>
        <end position="221"/>
    </location>
</feature>
<evidence type="ECO:0000259" key="11">
    <source>
        <dbReference type="PROSITE" id="PS50928"/>
    </source>
</evidence>
<evidence type="ECO:0000256" key="10">
    <source>
        <dbReference type="RuleBase" id="RU365097"/>
    </source>
</evidence>
<organism evidence="12">
    <name type="scientific">Paenibacillus sp. SYP-B3998</name>
    <dbReference type="NCBI Taxonomy" id="2678564"/>
    <lineage>
        <taxon>Bacteria</taxon>
        <taxon>Bacillati</taxon>
        <taxon>Bacillota</taxon>
        <taxon>Bacilli</taxon>
        <taxon>Bacillales</taxon>
        <taxon>Paenibacillaceae</taxon>
        <taxon>Paenibacillus</taxon>
    </lineage>
</organism>
<protein>
    <recommendedName>
        <fullName evidence="10">Molybdenum transport system permease</fullName>
    </recommendedName>
</protein>
<comment type="similarity">
    <text evidence="2 10">Belongs to the binding-protein-dependent transport system permease family. CysTW subfamily.</text>
</comment>
<dbReference type="Gene3D" id="1.10.3720.10">
    <property type="entry name" value="MetI-like"/>
    <property type="match status" value="1"/>
</dbReference>
<feature type="transmembrane region" description="Helical" evidence="9">
    <location>
        <begin position="140"/>
        <end position="162"/>
    </location>
</feature>
<reference evidence="12" key="1">
    <citation type="submission" date="2020-02" db="EMBL/GenBank/DDBJ databases">
        <authorList>
            <person name="Shen X.-R."/>
            <person name="Zhang Y.-X."/>
        </authorList>
    </citation>
    <scope>NUCLEOTIDE SEQUENCE</scope>
    <source>
        <strain evidence="12">SYP-B3998</strain>
    </source>
</reference>
<evidence type="ECO:0000256" key="5">
    <source>
        <dbReference type="ARBA" id="ARBA00022505"/>
    </source>
</evidence>
<accession>A0A6G4A2C9</accession>
<evidence type="ECO:0000256" key="6">
    <source>
        <dbReference type="ARBA" id="ARBA00022692"/>
    </source>
</evidence>
<comment type="caution">
    <text evidence="12">The sequence shown here is derived from an EMBL/GenBank/DDBJ whole genome shotgun (WGS) entry which is preliminary data.</text>
</comment>
<evidence type="ECO:0000256" key="4">
    <source>
        <dbReference type="ARBA" id="ARBA00022475"/>
    </source>
</evidence>
<evidence type="ECO:0000256" key="1">
    <source>
        <dbReference type="ARBA" id="ARBA00004651"/>
    </source>
</evidence>
<keyword evidence="3 9" id="KW-0813">Transport</keyword>